<feature type="domain" description="Serine aminopeptidase S33" evidence="1">
    <location>
        <begin position="42"/>
        <end position="295"/>
    </location>
</feature>
<dbReference type="InterPro" id="IPR022742">
    <property type="entry name" value="Hydrolase_4"/>
</dbReference>
<evidence type="ECO:0000313" key="2">
    <source>
        <dbReference type="EMBL" id="SNT72572.1"/>
    </source>
</evidence>
<dbReference type="SUPFAM" id="SSF53474">
    <property type="entry name" value="alpha/beta-Hydrolases"/>
    <property type="match status" value="1"/>
</dbReference>
<accession>A0A239PRL9</accession>
<sequence>MIEAAPFHQLPGDSSRPARAFWATADDGIRLRMALWEHESPQTNGTVLLFPGRTEYVEKYAPFAQRLNAEGYTVLAIDWRGQGMSARLQEDPRPGHIGEFSDYQRDVIEMVTAATELDLPRPWHLLAHSMGGCIGLAALHDGLPVETAVFSAPMWGINLSPLPLWAASAIAYVAGRLGRGGRAVPGTGAKGTYLLDEAFSTNLLTSDIDEWCRLMREAAAWPELTIGGATFDWVGKALKESARLSRMESPRHPMTVSLGSEESIVSTKAIAERSEQWPGSRLLHLEGARHEAMMEAPPRREIFLRAALERFQSV</sequence>
<evidence type="ECO:0000259" key="1">
    <source>
        <dbReference type="Pfam" id="PF12146"/>
    </source>
</evidence>
<evidence type="ECO:0000313" key="3">
    <source>
        <dbReference type="Proteomes" id="UP000198307"/>
    </source>
</evidence>
<gene>
    <name evidence="2" type="ORF">SAMN05444959_10370</name>
</gene>
<dbReference type="Proteomes" id="UP000198307">
    <property type="component" value="Unassembled WGS sequence"/>
</dbReference>
<organism evidence="2 3">
    <name type="scientific">Paracoccus seriniphilus</name>
    <dbReference type="NCBI Taxonomy" id="184748"/>
    <lineage>
        <taxon>Bacteria</taxon>
        <taxon>Pseudomonadati</taxon>
        <taxon>Pseudomonadota</taxon>
        <taxon>Alphaproteobacteria</taxon>
        <taxon>Rhodobacterales</taxon>
        <taxon>Paracoccaceae</taxon>
        <taxon>Paracoccus</taxon>
    </lineage>
</organism>
<proteinExistence type="predicted"/>
<dbReference type="EMBL" id="FZQB01000003">
    <property type="protein sequence ID" value="SNT72572.1"/>
    <property type="molecule type" value="Genomic_DNA"/>
</dbReference>
<dbReference type="Pfam" id="PF12146">
    <property type="entry name" value="Hydrolase_4"/>
    <property type="match status" value="1"/>
</dbReference>
<keyword evidence="3" id="KW-1185">Reference proteome</keyword>
<reference evidence="2 3" key="1">
    <citation type="submission" date="2017-07" db="EMBL/GenBank/DDBJ databases">
        <authorList>
            <person name="Sun Z.S."/>
            <person name="Albrecht U."/>
            <person name="Echele G."/>
            <person name="Lee C.C."/>
        </authorList>
    </citation>
    <scope>NUCLEOTIDE SEQUENCE [LARGE SCALE GENOMIC DNA]</scope>
    <source>
        <strain evidence="2 3">DSM 14827</strain>
    </source>
</reference>
<dbReference type="PANTHER" id="PTHR11614">
    <property type="entry name" value="PHOSPHOLIPASE-RELATED"/>
    <property type="match status" value="1"/>
</dbReference>
<dbReference type="Gene3D" id="3.40.50.1820">
    <property type="entry name" value="alpha/beta hydrolase"/>
    <property type="match status" value="1"/>
</dbReference>
<dbReference type="RefSeq" id="WP_245846872.1">
    <property type="nucleotide sequence ID" value="NZ_CP067129.1"/>
</dbReference>
<name>A0A239PRL9_9RHOB</name>
<dbReference type="InterPro" id="IPR029058">
    <property type="entry name" value="AB_hydrolase_fold"/>
</dbReference>
<protein>
    <submittedName>
        <fullName evidence="2">Lysophospholipase</fullName>
    </submittedName>
</protein>
<dbReference type="InterPro" id="IPR051044">
    <property type="entry name" value="MAG_DAG_Lipase"/>
</dbReference>
<dbReference type="AlphaFoldDB" id="A0A239PRL9"/>